<dbReference type="InterPro" id="IPR026960">
    <property type="entry name" value="RVT-Znf"/>
</dbReference>
<feature type="region of interest" description="Disordered" evidence="1">
    <location>
        <begin position="196"/>
        <end position="241"/>
    </location>
</feature>
<dbReference type="Pfam" id="PF13966">
    <property type="entry name" value="zf-RVT"/>
    <property type="match status" value="1"/>
</dbReference>
<dbReference type="EMBL" id="JAATIP010000028">
    <property type="protein sequence ID" value="KAF4390522.1"/>
    <property type="molecule type" value="Genomic_DNA"/>
</dbReference>
<evidence type="ECO:0000259" key="2">
    <source>
        <dbReference type="Pfam" id="PF13966"/>
    </source>
</evidence>
<evidence type="ECO:0000313" key="4">
    <source>
        <dbReference type="EMBL" id="KAF4404723.1"/>
    </source>
</evidence>
<sequence>MEQTSEMGTKLTEYHKLPAICFHCGHLAHCYGKCDRPLEYACPPIGKAVPLYGAWIKVGVPIKNCFDPAILRMKVPEIKQPYAVEKPPEEGRGKGKMVMLEDESDGSEARRQWPESQRPVGVRLSPKQKMVHGAKKACLREQEKMNNLGNMRLRKACVNVIPVITLGEEVHNLGDKTPQSPVTLLPILEVETFTPGSFSRNGESSKRKSSARGRGRGSAGSRRGTKWGSRSAGSRLVEKGKTINEARDNNSAFWKGILGSADIIRKGAMTLIGRGDTIDIWKQPWIPWLDYCDFLNLMNQVRPRFPNLRSIADITLDNGNWNMTLLKEMFGDSVGDRIGRIACLPLDNRDVVVWKEANDGMFTVKRGFEASQGNGQRVESKLWKKIWSSSVHFRHSIMLWRVISDCLPTRERLVFLQDKTCSMCGEATESNTHIFWDCLCARALWFSSPFSIRGGIGFDWSIKDRLEWLLDRNPSEHSASFLSFVGCLFKGIWKARNELLFKGGVVNIQQIRNSIMRRYSESFLSMEADAALDATTPGAVSRQTICNNVEVFYVSDASWKEDKAGLAVGLLDRQRNKTEWFAKQVAASSAAETELLAIQWAMQLAVQRGFKNYAAASDAKLFATSTILKRNSSMLLQNVGYSK</sequence>
<gene>
    <name evidence="3" type="ORF">F8388_006019</name>
    <name evidence="4" type="ORF">G4B88_006109</name>
</gene>
<keyword evidence="6" id="KW-1185">Reference proteome</keyword>
<organism evidence="4 6">
    <name type="scientific">Cannabis sativa</name>
    <name type="common">Hemp</name>
    <name type="synonym">Marijuana</name>
    <dbReference type="NCBI Taxonomy" id="3483"/>
    <lineage>
        <taxon>Eukaryota</taxon>
        <taxon>Viridiplantae</taxon>
        <taxon>Streptophyta</taxon>
        <taxon>Embryophyta</taxon>
        <taxon>Tracheophyta</taxon>
        <taxon>Spermatophyta</taxon>
        <taxon>Magnoliopsida</taxon>
        <taxon>eudicotyledons</taxon>
        <taxon>Gunneridae</taxon>
        <taxon>Pentapetalae</taxon>
        <taxon>rosids</taxon>
        <taxon>fabids</taxon>
        <taxon>Rosales</taxon>
        <taxon>Cannabaceae</taxon>
        <taxon>Cannabis</taxon>
    </lineage>
</organism>
<dbReference type="Proteomes" id="UP000525078">
    <property type="component" value="Unassembled WGS sequence"/>
</dbReference>
<dbReference type="EMBL" id="JAATIQ010000001">
    <property type="protein sequence ID" value="KAF4404723.1"/>
    <property type="molecule type" value="Genomic_DNA"/>
</dbReference>
<dbReference type="Proteomes" id="UP000583929">
    <property type="component" value="Unassembled WGS sequence"/>
</dbReference>
<feature type="region of interest" description="Disordered" evidence="1">
    <location>
        <begin position="102"/>
        <end position="123"/>
    </location>
</feature>
<evidence type="ECO:0000313" key="6">
    <source>
        <dbReference type="Proteomes" id="UP000583929"/>
    </source>
</evidence>
<proteinExistence type="predicted"/>
<evidence type="ECO:0000256" key="1">
    <source>
        <dbReference type="SAM" id="MobiDB-lite"/>
    </source>
</evidence>
<dbReference type="AlphaFoldDB" id="A0A7J6IAV3"/>
<accession>A0A7J6IAV3</accession>
<reference evidence="5 6" key="1">
    <citation type="journal article" date="2020" name="bioRxiv">
        <title>Sequence and annotation of 42 cannabis genomes reveals extensive copy number variation in cannabinoid synthesis and pathogen resistance genes.</title>
        <authorList>
            <person name="Mckernan K.J."/>
            <person name="Helbert Y."/>
            <person name="Kane L.T."/>
            <person name="Ebling H."/>
            <person name="Zhang L."/>
            <person name="Liu B."/>
            <person name="Eaton Z."/>
            <person name="Mclaughlin S."/>
            <person name="Kingan S."/>
            <person name="Baybayan P."/>
            <person name="Concepcion G."/>
            <person name="Jordan M."/>
            <person name="Riva A."/>
            <person name="Barbazuk W."/>
            <person name="Harkins T."/>
        </authorList>
    </citation>
    <scope>NUCLEOTIDE SEQUENCE [LARGE SCALE GENOMIC DNA]</scope>
    <source>
        <strain evidence="5 6">cv. Jamaican Lion 4</strain>
        <strain evidence="4">Father</strain>
        <strain evidence="3">Mother</strain>
        <tissue evidence="4">Leaf</tissue>
    </source>
</reference>
<protein>
    <recommendedName>
        <fullName evidence="2">Reverse transcriptase zinc-binding domain-containing protein</fullName>
    </recommendedName>
</protein>
<feature type="domain" description="Reverse transcriptase zinc-binding" evidence="2">
    <location>
        <begin position="362"/>
        <end position="445"/>
    </location>
</feature>
<evidence type="ECO:0000313" key="5">
    <source>
        <dbReference type="Proteomes" id="UP000525078"/>
    </source>
</evidence>
<comment type="caution">
    <text evidence="4">The sequence shown here is derived from an EMBL/GenBank/DDBJ whole genome shotgun (WGS) entry which is preliminary data.</text>
</comment>
<evidence type="ECO:0000313" key="3">
    <source>
        <dbReference type="EMBL" id="KAF4390522.1"/>
    </source>
</evidence>
<name>A0A7J6IAV3_CANSA</name>